<evidence type="ECO:0000256" key="1">
    <source>
        <dbReference type="SAM" id="SignalP"/>
    </source>
</evidence>
<keyword evidence="1" id="KW-0732">Signal</keyword>
<dbReference type="Proteomes" id="UP001283341">
    <property type="component" value="Unassembled WGS sequence"/>
</dbReference>
<dbReference type="EMBL" id="JAUEDM010000009">
    <property type="protein sequence ID" value="KAK3312583.1"/>
    <property type="molecule type" value="Genomic_DNA"/>
</dbReference>
<organism evidence="2 3">
    <name type="scientific">Apodospora peruviana</name>
    <dbReference type="NCBI Taxonomy" id="516989"/>
    <lineage>
        <taxon>Eukaryota</taxon>
        <taxon>Fungi</taxon>
        <taxon>Dikarya</taxon>
        <taxon>Ascomycota</taxon>
        <taxon>Pezizomycotina</taxon>
        <taxon>Sordariomycetes</taxon>
        <taxon>Sordariomycetidae</taxon>
        <taxon>Sordariales</taxon>
        <taxon>Lasiosphaeriaceae</taxon>
        <taxon>Apodospora</taxon>
    </lineage>
</organism>
<reference evidence="2" key="1">
    <citation type="journal article" date="2023" name="Mol. Phylogenet. Evol.">
        <title>Genome-scale phylogeny and comparative genomics of the fungal order Sordariales.</title>
        <authorList>
            <person name="Hensen N."/>
            <person name="Bonometti L."/>
            <person name="Westerberg I."/>
            <person name="Brannstrom I.O."/>
            <person name="Guillou S."/>
            <person name="Cros-Aarteil S."/>
            <person name="Calhoun S."/>
            <person name="Haridas S."/>
            <person name="Kuo A."/>
            <person name="Mondo S."/>
            <person name="Pangilinan J."/>
            <person name="Riley R."/>
            <person name="LaButti K."/>
            <person name="Andreopoulos B."/>
            <person name="Lipzen A."/>
            <person name="Chen C."/>
            <person name="Yan M."/>
            <person name="Daum C."/>
            <person name="Ng V."/>
            <person name="Clum A."/>
            <person name="Steindorff A."/>
            <person name="Ohm R.A."/>
            <person name="Martin F."/>
            <person name="Silar P."/>
            <person name="Natvig D.O."/>
            <person name="Lalanne C."/>
            <person name="Gautier V."/>
            <person name="Ament-Velasquez S.L."/>
            <person name="Kruys A."/>
            <person name="Hutchinson M.I."/>
            <person name="Powell A.J."/>
            <person name="Barry K."/>
            <person name="Miller A.N."/>
            <person name="Grigoriev I.V."/>
            <person name="Debuchy R."/>
            <person name="Gladieux P."/>
            <person name="Hiltunen Thoren M."/>
            <person name="Johannesson H."/>
        </authorList>
    </citation>
    <scope>NUCLEOTIDE SEQUENCE</scope>
    <source>
        <strain evidence="2">CBS 118394</strain>
    </source>
</reference>
<feature type="signal peptide" evidence="1">
    <location>
        <begin position="1"/>
        <end position="19"/>
    </location>
</feature>
<comment type="caution">
    <text evidence="2">The sequence shown here is derived from an EMBL/GenBank/DDBJ whole genome shotgun (WGS) entry which is preliminary data.</text>
</comment>
<dbReference type="AlphaFoldDB" id="A0AAE0HTF2"/>
<feature type="chain" id="PRO_5041930110" evidence="1">
    <location>
        <begin position="20"/>
        <end position="156"/>
    </location>
</feature>
<evidence type="ECO:0000313" key="3">
    <source>
        <dbReference type="Proteomes" id="UP001283341"/>
    </source>
</evidence>
<proteinExistence type="predicted"/>
<name>A0AAE0HTF2_9PEZI</name>
<sequence>MKFSSILSIIGLAATGIMAAPSAAPAPGAEVANLEVRSPSGDVDLASPQGLTARQSPQNLQAWLFSATCSPGPNFDYQWVSTSFTTTANPSAACHEFYIGSNRQDMYSLFLTGSWPSTCRLRVYANPGCTGTSSSFLPNLCAQRGGSSIKSANVVC</sequence>
<gene>
    <name evidence="2" type="ORF">B0H66DRAFT_608838</name>
</gene>
<reference evidence="2" key="2">
    <citation type="submission" date="2023-06" db="EMBL/GenBank/DDBJ databases">
        <authorList>
            <consortium name="Lawrence Berkeley National Laboratory"/>
            <person name="Haridas S."/>
            <person name="Hensen N."/>
            <person name="Bonometti L."/>
            <person name="Westerberg I."/>
            <person name="Brannstrom I.O."/>
            <person name="Guillou S."/>
            <person name="Cros-Aarteil S."/>
            <person name="Calhoun S."/>
            <person name="Kuo A."/>
            <person name="Mondo S."/>
            <person name="Pangilinan J."/>
            <person name="Riley R."/>
            <person name="Labutti K."/>
            <person name="Andreopoulos B."/>
            <person name="Lipzen A."/>
            <person name="Chen C."/>
            <person name="Yanf M."/>
            <person name="Daum C."/>
            <person name="Ng V."/>
            <person name="Clum A."/>
            <person name="Steindorff A."/>
            <person name="Ohm R."/>
            <person name="Martin F."/>
            <person name="Silar P."/>
            <person name="Natvig D."/>
            <person name="Lalanne C."/>
            <person name="Gautier V."/>
            <person name="Ament-Velasquez S.L."/>
            <person name="Kruys A."/>
            <person name="Hutchinson M.I."/>
            <person name="Powell A.J."/>
            <person name="Barry K."/>
            <person name="Miller A.N."/>
            <person name="Grigoriev I.V."/>
            <person name="Debuchy R."/>
            <person name="Gladieux P."/>
            <person name="Thoren M.H."/>
            <person name="Johannesson H."/>
        </authorList>
    </citation>
    <scope>NUCLEOTIDE SEQUENCE</scope>
    <source>
        <strain evidence="2">CBS 118394</strain>
    </source>
</reference>
<keyword evidence="3" id="KW-1185">Reference proteome</keyword>
<evidence type="ECO:0000313" key="2">
    <source>
        <dbReference type="EMBL" id="KAK3312583.1"/>
    </source>
</evidence>
<accession>A0AAE0HTF2</accession>
<protein>
    <submittedName>
        <fullName evidence="2">Uncharacterized protein</fullName>
    </submittedName>
</protein>